<dbReference type="eggNOG" id="COG0846">
    <property type="taxonomic scope" value="Bacteria"/>
</dbReference>
<dbReference type="Proteomes" id="UP000001740">
    <property type="component" value="Chromosome"/>
</dbReference>
<sequence length="459" mass="52018">MNNYSEYIASRTEAIHKCIKELGCQPIIFAGAGLSKRYIGGPSWIELLTGIANDNPHVRQSIAYYLQKYQSPLEVGEQLVKDFHNWAWSEGREKFNPTLFEASVQPKEFLKDYVGNYINARTPPEISSLPADLSDEIKLLQETRPHSVITTNYDTLCELIFPEYTRIVGQKIIRTPGLSIGEIFKIHGCVTDPTEIVLTNSDYTDWSCRKKYLSAKLLTYFLEHPVLIVGYGAQDPNVLAILRDIDEILASPGAVVPNIFYVIYDKEIQDSSIPPSDLLLDLGRGTSMRVNALHAKEFNWIYRAFAANTNLENINPKVLRALLARTYDLVRHDIPRMSVQVDFATLEQAAASDDRLPKLLGITGLGDPDMFNATYPYSLTAVAQKLGYTTWHSADQLHDRIYTEKNITVKSTDNQYHINVKAGEKGAFRKYSEAFVELLRKVKNNEDYQIILKNKISNK</sequence>
<name>A0A0K0GMJ1_XANOP</name>
<gene>
    <name evidence="1" type="ordered locus">PXO_01367</name>
</gene>
<dbReference type="Pfam" id="PF13289">
    <property type="entry name" value="SIR2_2"/>
    <property type="match status" value="1"/>
</dbReference>
<reference evidence="1 2" key="1">
    <citation type="journal article" date="2008" name="BMC Genomics">
        <title>Genome sequence and rapid evolution of the rice pathogen Xanthomonas oryzae pv. oryzae PXO99A.</title>
        <authorList>
            <person name="Salzberg S.L."/>
            <person name="Sommer D.D."/>
            <person name="Schatz M.C."/>
            <person name="Phillippy A.M."/>
            <person name="Rabinowicz P.D."/>
            <person name="Tsuge S."/>
            <person name="Furutani A."/>
            <person name="Ochiai H."/>
            <person name="Delcher A.L."/>
            <person name="Kelley D."/>
            <person name="Madupu R."/>
            <person name="Puiu D."/>
            <person name="Radune D."/>
            <person name="Shumway M."/>
            <person name="Trapnell C."/>
            <person name="Aparna G."/>
            <person name="Jha G."/>
            <person name="Pandey A."/>
            <person name="Patil P.B."/>
            <person name="Ishihara H."/>
            <person name="Meyer D.F."/>
            <person name="Szurek B."/>
            <person name="Verdier V."/>
            <person name="Koebnik R."/>
            <person name="Dow J.M."/>
            <person name="Ryan R.P."/>
            <person name="Hirata H."/>
            <person name="Tsuyumu S."/>
            <person name="Won Lee S."/>
            <person name="Seo Y.S."/>
            <person name="Sriariyanum M."/>
            <person name="Ronald P.C."/>
            <person name="Sonti R.V."/>
            <person name="Van Sluys M.A."/>
            <person name="Leach J.E."/>
            <person name="White F.F."/>
            <person name="Bogdanove A.J."/>
        </authorList>
    </citation>
    <scope>NUCLEOTIDE SEQUENCE [LARGE SCALE GENOMIC DNA]</scope>
    <source>
        <strain evidence="1 2">PXO99A</strain>
    </source>
</reference>
<evidence type="ECO:0000313" key="1">
    <source>
        <dbReference type="EMBL" id="ACD60012.1"/>
    </source>
</evidence>
<dbReference type="HOGENOM" id="CLU_041098_0_0_6"/>
<dbReference type="EMBL" id="CP000967">
    <property type="protein sequence ID" value="ACD60012.1"/>
    <property type="molecule type" value="Genomic_DNA"/>
</dbReference>
<dbReference type="KEGG" id="xop:PXO_01367"/>
<evidence type="ECO:0000313" key="2">
    <source>
        <dbReference type="Proteomes" id="UP000001740"/>
    </source>
</evidence>
<dbReference type="InterPro" id="IPR011202">
    <property type="entry name" value="UCP014677"/>
</dbReference>
<organism evidence="1 2">
    <name type="scientific">Xanthomonas oryzae pv. oryzae (strain PXO99A)</name>
    <dbReference type="NCBI Taxonomy" id="360094"/>
    <lineage>
        <taxon>Bacteria</taxon>
        <taxon>Pseudomonadati</taxon>
        <taxon>Pseudomonadota</taxon>
        <taxon>Gammaproteobacteria</taxon>
        <taxon>Lysobacterales</taxon>
        <taxon>Lysobacteraceae</taxon>
        <taxon>Xanthomonas</taxon>
    </lineage>
</organism>
<dbReference type="RefSeq" id="WP_012445481.1">
    <property type="nucleotide sequence ID" value="NC_010717.2"/>
</dbReference>
<dbReference type="PIRSF" id="PIRSF014677">
    <property type="entry name" value="UCP014677"/>
    <property type="match status" value="1"/>
</dbReference>
<protein>
    <submittedName>
        <fullName evidence="1">Uncharacterized protein</fullName>
    </submittedName>
</protein>
<dbReference type="AlphaFoldDB" id="A0A0K0GMJ1"/>
<proteinExistence type="predicted"/>
<accession>A0A0K0GMJ1</accession>